<keyword evidence="3 6" id="KW-0812">Transmembrane</keyword>
<comment type="similarity">
    <text evidence="2">Belongs to the DsbD family.</text>
</comment>
<dbReference type="Pfam" id="PF02683">
    <property type="entry name" value="DsbD_TM"/>
    <property type="match status" value="1"/>
</dbReference>
<reference evidence="8 9" key="1">
    <citation type="submission" date="2019-07" db="EMBL/GenBank/DDBJ databases">
        <title>Genomic Encyclopedia of Type Strains, Phase I: the one thousand microbial genomes (KMG-I) project.</title>
        <authorList>
            <person name="Kyrpides N."/>
        </authorList>
    </citation>
    <scope>NUCLEOTIDE SEQUENCE [LARGE SCALE GENOMIC DNA]</scope>
    <source>
        <strain evidence="8 9">DSM 6562</strain>
    </source>
</reference>
<proteinExistence type="inferred from homology"/>
<keyword evidence="5 6" id="KW-0472">Membrane</keyword>
<dbReference type="PANTHER" id="PTHR31272:SF4">
    <property type="entry name" value="CYTOCHROME C-TYPE BIOGENESIS PROTEIN HI_1454-RELATED"/>
    <property type="match status" value="1"/>
</dbReference>
<dbReference type="RefSeq" id="WP_166511749.1">
    <property type="nucleotide sequence ID" value="NZ_VNHM01000008.1"/>
</dbReference>
<evidence type="ECO:0000313" key="8">
    <source>
        <dbReference type="EMBL" id="TYO95409.1"/>
    </source>
</evidence>
<feature type="domain" description="Cytochrome C biogenesis protein transmembrane" evidence="7">
    <location>
        <begin position="10"/>
        <end position="220"/>
    </location>
</feature>
<feature type="transmembrane region" description="Helical" evidence="6">
    <location>
        <begin position="124"/>
        <end position="157"/>
    </location>
</feature>
<evidence type="ECO:0000259" key="7">
    <source>
        <dbReference type="Pfam" id="PF02683"/>
    </source>
</evidence>
<comment type="subcellular location">
    <subcellularLocation>
        <location evidence="1">Membrane</location>
        <topology evidence="1">Multi-pass membrane protein</topology>
    </subcellularLocation>
</comment>
<dbReference type="InterPro" id="IPR051790">
    <property type="entry name" value="Cytochrome_c-biogenesis_DsbD"/>
</dbReference>
<feature type="transmembrane region" description="Helical" evidence="6">
    <location>
        <begin position="53"/>
        <end position="74"/>
    </location>
</feature>
<organism evidence="8 9">
    <name type="scientific">Desulfallas thermosapovorans DSM 6562</name>
    <dbReference type="NCBI Taxonomy" id="1121431"/>
    <lineage>
        <taxon>Bacteria</taxon>
        <taxon>Bacillati</taxon>
        <taxon>Bacillota</taxon>
        <taxon>Clostridia</taxon>
        <taxon>Eubacteriales</taxon>
        <taxon>Desulfallaceae</taxon>
        <taxon>Desulfallas</taxon>
    </lineage>
</organism>
<evidence type="ECO:0000256" key="4">
    <source>
        <dbReference type="ARBA" id="ARBA00022989"/>
    </source>
</evidence>
<evidence type="ECO:0000256" key="1">
    <source>
        <dbReference type="ARBA" id="ARBA00004141"/>
    </source>
</evidence>
<protein>
    <submittedName>
        <fullName evidence="8">Cytochrome c-type biogenesis protein</fullName>
    </submittedName>
</protein>
<feature type="transmembrane region" description="Helical" evidence="6">
    <location>
        <begin position="86"/>
        <end position="103"/>
    </location>
</feature>
<sequence>MNGLSSVNALTAFLFGGLSFLSPCVLPLLPGYLSFITGTDITTAEGPSRRRAVWNSTGFVLGFSLLFVALGAAASGAGQWLTGNRALLTQVAGVIIIIFGLHISEILPVKLFYRQAGWQPARRFTGWLGAFLLGLSFAAGWTPCVGPVLASILLLAANTQTLYQGVALLIWYSLGLAVPFLLAALGIGVVHRWLGKMNKALPYINAVSGGLLIAMGILLLLGLWDRLVMLFF</sequence>
<feature type="transmembrane region" description="Helical" evidence="6">
    <location>
        <begin position="169"/>
        <end position="191"/>
    </location>
</feature>
<dbReference type="GO" id="GO:0016020">
    <property type="term" value="C:membrane"/>
    <property type="evidence" value="ECO:0007669"/>
    <property type="project" value="UniProtKB-SubCell"/>
</dbReference>
<name>A0A5S4ZRP6_9FIRM</name>
<comment type="caution">
    <text evidence="8">The sequence shown here is derived from an EMBL/GenBank/DDBJ whole genome shotgun (WGS) entry which is preliminary data.</text>
</comment>
<keyword evidence="9" id="KW-1185">Reference proteome</keyword>
<dbReference type="InterPro" id="IPR003834">
    <property type="entry name" value="Cyt_c_assmbl_TM_dom"/>
</dbReference>
<keyword evidence="4 6" id="KW-1133">Transmembrane helix</keyword>
<gene>
    <name evidence="8" type="ORF">LX24_01760</name>
</gene>
<feature type="transmembrane region" description="Helical" evidence="6">
    <location>
        <begin position="203"/>
        <end position="224"/>
    </location>
</feature>
<evidence type="ECO:0000256" key="6">
    <source>
        <dbReference type="SAM" id="Phobius"/>
    </source>
</evidence>
<dbReference type="AlphaFoldDB" id="A0A5S4ZRP6"/>
<evidence type="ECO:0000256" key="5">
    <source>
        <dbReference type="ARBA" id="ARBA00023136"/>
    </source>
</evidence>
<dbReference type="EMBL" id="VNHM01000008">
    <property type="protein sequence ID" value="TYO95409.1"/>
    <property type="molecule type" value="Genomic_DNA"/>
</dbReference>
<accession>A0A5S4ZRP6</accession>
<evidence type="ECO:0000256" key="3">
    <source>
        <dbReference type="ARBA" id="ARBA00022692"/>
    </source>
</evidence>
<evidence type="ECO:0000313" key="9">
    <source>
        <dbReference type="Proteomes" id="UP000323166"/>
    </source>
</evidence>
<dbReference type="Proteomes" id="UP000323166">
    <property type="component" value="Unassembled WGS sequence"/>
</dbReference>
<dbReference type="PANTHER" id="PTHR31272">
    <property type="entry name" value="CYTOCHROME C-TYPE BIOGENESIS PROTEIN HI_1454-RELATED"/>
    <property type="match status" value="1"/>
</dbReference>
<evidence type="ECO:0000256" key="2">
    <source>
        <dbReference type="ARBA" id="ARBA00006143"/>
    </source>
</evidence>
<dbReference type="GO" id="GO:0017004">
    <property type="term" value="P:cytochrome complex assembly"/>
    <property type="evidence" value="ECO:0007669"/>
    <property type="project" value="InterPro"/>
</dbReference>
<feature type="transmembrane region" description="Helical" evidence="6">
    <location>
        <begin position="12"/>
        <end position="33"/>
    </location>
</feature>